<proteinExistence type="inferred from homology"/>
<dbReference type="Proteomes" id="UP000260644">
    <property type="component" value="Unassembled WGS sequence"/>
</dbReference>
<dbReference type="NCBIfam" id="TIGR04056">
    <property type="entry name" value="OMP_RagA_SusC"/>
    <property type="match status" value="1"/>
</dbReference>
<dbReference type="PROSITE" id="PS52016">
    <property type="entry name" value="TONB_DEPENDENT_REC_3"/>
    <property type="match status" value="1"/>
</dbReference>
<dbReference type="InterPro" id="IPR037066">
    <property type="entry name" value="Plug_dom_sf"/>
</dbReference>
<evidence type="ECO:0000259" key="3">
    <source>
        <dbReference type="Pfam" id="PF07715"/>
    </source>
</evidence>
<keyword evidence="2" id="KW-0732">Signal</keyword>
<dbReference type="NCBIfam" id="TIGR04057">
    <property type="entry name" value="SusC_RagA_signa"/>
    <property type="match status" value="1"/>
</dbReference>
<name>A0A3E1Y3R2_9BACT</name>
<dbReference type="Gene3D" id="2.60.40.1120">
    <property type="entry name" value="Carboxypeptidase-like, regulatory domain"/>
    <property type="match status" value="1"/>
</dbReference>
<accession>A0A3E1Y3R2</accession>
<dbReference type="SUPFAM" id="SSF49464">
    <property type="entry name" value="Carboxypeptidase regulatory domain-like"/>
    <property type="match status" value="1"/>
</dbReference>
<comment type="caution">
    <text evidence="4">The sequence shown here is derived from an EMBL/GenBank/DDBJ whole genome shotgun (WGS) entry which is preliminary data.</text>
</comment>
<dbReference type="GO" id="GO:0009279">
    <property type="term" value="C:cell outer membrane"/>
    <property type="evidence" value="ECO:0007669"/>
    <property type="project" value="UniProtKB-SubCell"/>
</dbReference>
<keyword evidence="1" id="KW-0472">Membrane</keyword>
<dbReference type="RefSeq" id="WP_116978393.1">
    <property type="nucleotide sequence ID" value="NZ_QPMM01000014.1"/>
</dbReference>
<dbReference type="OrthoDB" id="9768177at2"/>
<gene>
    <name evidence="4" type="ORF">DVR12_24230</name>
</gene>
<dbReference type="InterPro" id="IPR023996">
    <property type="entry name" value="TonB-dep_OMP_SusC/RagA"/>
</dbReference>
<dbReference type="AlphaFoldDB" id="A0A3E1Y3R2"/>
<keyword evidence="1" id="KW-0813">Transport</keyword>
<evidence type="ECO:0000256" key="2">
    <source>
        <dbReference type="SAM" id="SignalP"/>
    </source>
</evidence>
<dbReference type="InterPro" id="IPR018247">
    <property type="entry name" value="EF_Hand_1_Ca_BS"/>
</dbReference>
<evidence type="ECO:0000313" key="4">
    <source>
        <dbReference type="EMBL" id="RFS19340.1"/>
    </source>
</evidence>
<keyword evidence="1" id="KW-0998">Cell outer membrane</keyword>
<feature type="signal peptide" evidence="2">
    <location>
        <begin position="1"/>
        <end position="27"/>
    </location>
</feature>
<reference evidence="4 5" key="1">
    <citation type="submission" date="2018-07" db="EMBL/GenBank/DDBJ databases">
        <title>Chitinophaga K2CV101002-2 sp. nov., isolated from a monsoon evergreen broad-leaved forest soil.</title>
        <authorList>
            <person name="Lv Y."/>
        </authorList>
    </citation>
    <scope>NUCLEOTIDE SEQUENCE [LARGE SCALE GENOMIC DNA]</scope>
    <source>
        <strain evidence="4 5">GDMCC 1.1288</strain>
    </source>
</reference>
<dbReference type="PROSITE" id="PS00018">
    <property type="entry name" value="EF_HAND_1"/>
    <property type="match status" value="1"/>
</dbReference>
<dbReference type="FunFam" id="2.170.130.10:FF:000003">
    <property type="entry name" value="SusC/RagA family TonB-linked outer membrane protein"/>
    <property type="match status" value="1"/>
</dbReference>
<keyword evidence="4" id="KW-0675">Receptor</keyword>
<dbReference type="InterPro" id="IPR008969">
    <property type="entry name" value="CarboxyPept-like_regulatory"/>
</dbReference>
<comment type="subcellular location">
    <subcellularLocation>
        <location evidence="1">Cell outer membrane</location>
        <topology evidence="1">Multi-pass membrane protein</topology>
    </subcellularLocation>
</comment>
<dbReference type="EMBL" id="QPMM01000014">
    <property type="protein sequence ID" value="RFS19340.1"/>
    <property type="molecule type" value="Genomic_DNA"/>
</dbReference>
<dbReference type="SUPFAM" id="SSF56935">
    <property type="entry name" value="Porins"/>
    <property type="match status" value="1"/>
</dbReference>
<organism evidence="4 5">
    <name type="scientific">Chitinophaga silvatica</name>
    <dbReference type="NCBI Taxonomy" id="2282649"/>
    <lineage>
        <taxon>Bacteria</taxon>
        <taxon>Pseudomonadati</taxon>
        <taxon>Bacteroidota</taxon>
        <taxon>Chitinophagia</taxon>
        <taxon>Chitinophagales</taxon>
        <taxon>Chitinophagaceae</taxon>
        <taxon>Chitinophaga</taxon>
    </lineage>
</organism>
<keyword evidence="5" id="KW-1185">Reference proteome</keyword>
<evidence type="ECO:0000256" key="1">
    <source>
        <dbReference type="PROSITE-ProRule" id="PRU01360"/>
    </source>
</evidence>
<comment type="similarity">
    <text evidence="1">Belongs to the TonB-dependent receptor family.</text>
</comment>
<dbReference type="Pfam" id="PF13715">
    <property type="entry name" value="CarbopepD_reg_2"/>
    <property type="match status" value="1"/>
</dbReference>
<dbReference type="InterPro" id="IPR012910">
    <property type="entry name" value="Plug_dom"/>
</dbReference>
<sequence length="1054" mass="117561">MEKNKHRSWVMLCFILLGICGSLPSLAQNKIKVSGTVLDSAGSSPIPGVSIQVQGTKVATQTKPDGKFTIEADPNGVLIFSFIGYGKQTVAINNKTSLLIRLSSTDQKLNEVVVLAYGQQKKVAVTGAVASVSGKDLRQSSSASLTGALAGRLPGLSAVMASGQPGRDDATLYLRGASTVNGKDPLILIDGVPRDNLRTLDANEVESISILKDASATAVFGVRGANGVILITTRRGSPGKTELSFSLDQSMNSFTTEPGRIHSLEYMEMYNRAAANDKLVSPYTEKVMEKFRNPLAGLDPNDPDYEKKKQLREYIYPDHDYFREYISKYSPQTRANLNLTGGTDKATFFANFAYIHQGGNLKTEPKSQLGYDPSVKMDRFNFRANLDYKLTNSLKAILNIASYIEKVNMPSSNTYPGSSTDWMINDIMYQARTIRPFTPGPLTLPGYGAPENAQVYPDYLDRSAFEVINRQGFRNELRSNLNSTLGVEWDLSKLITKGLTIKGMISYDAKSTSAMQGSKYEPLYLAYVNYDKDELTYGTKKASDDRLSIGKAVDSRYNINMQASINYNRTFGKHSVGGMFLGQRDFWEASDGVIPFNVIGMAGRAQYNYDNRYFAEFDMGYNGSEQFAPKKRYGFFPAVSGAYVISNENFLKGNDILSLLKLRASYGKVGSDKISDTRFLYQSDITTSTGGGPLSGSIAGTVNQKLLGNENITWETAVKQNYGVDFELFKNLTVTFDYFFENRKDILITRGMVPVIQGVPLGYIPKVNMGVVDNQGYELEVTYRKNLTKDLYVRLTGNYSRNNSIVRNRDEAMRSDDYAYRYRATGFRLNQNFGYKIDYSNGNGYFNTQKELDEYLAHTTYSFGKPGLGDFKYIDLNGDGVIDAKDVAPVKYSNIPGTVYGANLNLGFKGWELTIFFQGVGRFSSQYGDQGVYENTKEGSYYDYHKTAWTPERYAAGEKITYPALHINSNPNQNANDFFIQDRSYLRLRTLELAYNLPANWLKPMRMKAIRVYIGAQNPFLWSNLHTTHLDPENSSPLAYTITKTYNIGLSTTF</sequence>
<feature type="chain" id="PRO_5017772782" evidence="2">
    <location>
        <begin position="28"/>
        <end position="1054"/>
    </location>
</feature>
<dbReference type="InterPro" id="IPR039426">
    <property type="entry name" value="TonB-dep_rcpt-like"/>
</dbReference>
<protein>
    <submittedName>
        <fullName evidence="4">TonB-dependent receptor</fullName>
    </submittedName>
</protein>
<keyword evidence="1" id="KW-0812">Transmembrane</keyword>
<keyword evidence="1" id="KW-1134">Transmembrane beta strand</keyword>
<evidence type="ECO:0000313" key="5">
    <source>
        <dbReference type="Proteomes" id="UP000260644"/>
    </source>
</evidence>
<dbReference type="Gene3D" id="2.170.130.10">
    <property type="entry name" value="TonB-dependent receptor, plug domain"/>
    <property type="match status" value="1"/>
</dbReference>
<dbReference type="Pfam" id="PF07715">
    <property type="entry name" value="Plug"/>
    <property type="match status" value="1"/>
</dbReference>
<feature type="domain" description="TonB-dependent receptor plug" evidence="3">
    <location>
        <begin position="122"/>
        <end position="228"/>
    </location>
</feature>
<dbReference type="InterPro" id="IPR023997">
    <property type="entry name" value="TonB-dep_OMP_SusC/RagA_CS"/>
</dbReference>